<keyword evidence="1" id="KW-1133">Transmembrane helix</keyword>
<feature type="transmembrane region" description="Helical" evidence="1">
    <location>
        <begin position="214"/>
        <end position="234"/>
    </location>
</feature>
<feature type="transmembrane region" description="Helical" evidence="1">
    <location>
        <begin position="35"/>
        <end position="55"/>
    </location>
</feature>
<feature type="transmembrane region" description="Helical" evidence="1">
    <location>
        <begin position="67"/>
        <end position="89"/>
    </location>
</feature>
<dbReference type="InterPro" id="IPR019422">
    <property type="entry name" value="7TM_GPCR_serpentine_rcpt_Srh"/>
</dbReference>
<proteinExistence type="predicted"/>
<dbReference type="Proteomes" id="UP001152747">
    <property type="component" value="Unassembled WGS sequence"/>
</dbReference>
<comment type="caution">
    <text evidence="2">The sequence shown here is derived from an EMBL/GenBank/DDBJ whole genome shotgun (WGS) entry which is preliminary data.</text>
</comment>
<dbReference type="OrthoDB" id="5858254at2759"/>
<dbReference type="EMBL" id="CANHGI010000005">
    <property type="protein sequence ID" value="CAI5451894.1"/>
    <property type="molecule type" value="Genomic_DNA"/>
</dbReference>
<feature type="transmembrane region" description="Helical" evidence="1">
    <location>
        <begin position="101"/>
        <end position="131"/>
    </location>
</feature>
<protein>
    <recommendedName>
        <fullName evidence="4">Serpentine Receptor, class H</fullName>
    </recommendedName>
</protein>
<evidence type="ECO:0000313" key="2">
    <source>
        <dbReference type="EMBL" id="CAI5451894.1"/>
    </source>
</evidence>
<feature type="transmembrane region" description="Helical" evidence="1">
    <location>
        <begin position="293"/>
        <end position="313"/>
    </location>
</feature>
<organism evidence="2 3">
    <name type="scientific">Caenorhabditis angaria</name>
    <dbReference type="NCBI Taxonomy" id="860376"/>
    <lineage>
        <taxon>Eukaryota</taxon>
        <taxon>Metazoa</taxon>
        <taxon>Ecdysozoa</taxon>
        <taxon>Nematoda</taxon>
        <taxon>Chromadorea</taxon>
        <taxon>Rhabditida</taxon>
        <taxon>Rhabditina</taxon>
        <taxon>Rhabditomorpha</taxon>
        <taxon>Rhabditoidea</taxon>
        <taxon>Rhabditidae</taxon>
        <taxon>Peloderinae</taxon>
        <taxon>Caenorhabditis</taxon>
    </lineage>
</organism>
<dbReference type="PANTHER" id="PTHR22941:SF8">
    <property type="entry name" value="SERPENTINE RECEPTOR, CLASS H-RELATED"/>
    <property type="match status" value="1"/>
</dbReference>
<keyword evidence="3" id="KW-1185">Reference proteome</keyword>
<accession>A0A9P1IVN8</accession>
<name>A0A9P1IVN8_9PELO</name>
<dbReference type="InterPro" id="IPR053220">
    <property type="entry name" value="Nematode_rcpt-like_serp_H"/>
</dbReference>
<sequence>MSLVEQYHKINYSINCDNTWSYLATPSFFENACHIGTFFMLVLSSYALFLMLKVSPSTMKATVPYMVHLHIWTMTCDFMFAVMVCPYYFLPLVAARPLGILIYFGVPFVVQIWLAFAALGGMTCAIVTLFEQRHRLIVTSSKFVMRRRSTRIIFNFILYGYHINFGVPEIVTLPDNQQELKYQFLKTYPCPPEIYFDDEMFALQKDGSLFNPHMYFTCFSITLICSFFVLHTFITLLPGRNPNMSAATRKLQRSFFFSMCIQVSIPVCVILAPNIYWNLSITFQFYFQEGNNLSVICFTLHGVSASMATIFLYKPYRKYTWNLFLSVIFMKKIQVSTESTRAFINTGVSGNSIHHR</sequence>
<dbReference type="PANTHER" id="PTHR22941">
    <property type="entry name" value="SERPENTINE RECEPTOR"/>
    <property type="match status" value="1"/>
</dbReference>
<dbReference type="AlphaFoldDB" id="A0A9P1IVN8"/>
<keyword evidence="1" id="KW-0472">Membrane</keyword>
<evidence type="ECO:0008006" key="4">
    <source>
        <dbReference type="Google" id="ProtNLM"/>
    </source>
</evidence>
<reference evidence="2" key="1">
    <citation type="submission" date="2022-11" db="EMBL/GenBank/DDBJ databases">
        <authorList>
            <person name="Kikuchi T."/>
        </authorList>
    </citation>
    <scope>NUCLEOTIDE SEQUENCE</scope>
    <source>
        <strain evidence="2">PS1010</strain>
    </source>
</reference>
<feature type="transmembrane region" description="Helical" evidence="1">
    <location>
        <begin position="255"/>
        <end position="273"/>
    </location>
</feature>
<evidence type="ECO:0000256" key="1">
    <source>
        <dbReference type="SAM" id="Phobius"/>
    </source>
</evidence>
<dbReference type="Pfam" id="PF10318">
    <property type="entry name" value="7TM_GPCR_Srh"/>
    <property type="match status" value="1"/>
</dbReference>
<gene>
    <name evidence="2" type="ORF">CAMP_LOCUS14531</name>
</gene>
<feature type="transmembrane region" description="Helical" evidence="1">
    <location>
        <begin position="152"/>
        <end position="171"/>
    </location>
</feature>
<evidence type="ECO:0000313" key="3">
    <source>
        <dbReference type="Proteomes" id="UP001152747"/>
    </source>
</evidence>
<keyword evidence="1" id="KW-0812">Transmembrane</keyword>